<feature type="region of interest" description="Disordered" evidence="1">
    <location>
        <begin position="1"/>
        <end position="26"/>
    </location>
</feature>
<evidence type="ECO:0000313" key="3">
    <source>
        <dbReference type="Proteomes" id="UP001281761"/>
    </source>
</evidence>
<evidence type="ECO:0000256" key="1">
    <source>
        <dbReference type="SAM" id="MobiDB-lite"/>
    </source>
</evidence>
<accession>A0ABQ9WU74</accession>
<evidence type="ECO:0000313" key="2">
    <source>
        <dbReference type="EMBL" id="KAK2941590.1"/>
    </source>
</evidence>
<organism evidence="2 3">
    <name type="scientific">Blattamonas nauphoetae</name>
    <dbReference type="NCBI Taxonomy" id="2049346"/>
    <lineage>
        <taxon>Eukaryota</taxon>
        <taxon>Metamonada</taxon>
        <taxon>Preaxostyla</taxon>
        <taxon>Oxymonadida</taxon>
        <taxon>Blattamonas</taxon>
    </lineage>
</organism>
<proteinExistence type="predicted"/>
<feature type="compositionally biased region" description="Low complexity" evidence="1">
    <location>
        <begin position="1"/>
        <end position="12"/>
    </location>
</feature>
<keyword evidence="3" id="KW-1185">Reference proteome</keyword>
<dbReference type="EMBL" id="JARBJD010000486">
    <property type="protein sequence ID" value="KAK2941590.1"/>
    <property type="molecule type" value="Genomic_DNA"/>
</dbReference>
<feature type="compositionally biased region" description="Basic residues" evidence="1">
    <location>
        <begin position="16"/>
        <end position="26"/>
    </location>
</feature>
<gene>
    <name evidence="2" type="ORF">BLNAU_23503</name>
</gene>
<protein>
    <submittedName>
        <fullName evidence="2">Uncharacterized protein</fullName>
    </submittedName>
</protein>
<sequence>MPSSPHPTTSESHPARSNHVHRRKRRSVSVVVAGGELVILLRSSCRALRNRMEVLSSSTYRRSEKAMGSGCSFRGHKLASLSGNEGEMGRTFNSLSLRLDADKLWVPLEPSFFHFCWTEREDEMGCGNTEATLCGTVEWSVKGRLAVLLISSLFPGGHLLSIILSDTDVMIAPSLPFCVHF</sequence>
<comment type="caution">
    <text evidence="2">The sequence shown here is derived from an EMBL/GenBank/DDBJ whole genome shotgun (WGS) entry which is preliminary data.</text>
</comment>
<reference evidence="2 3" key="1">
    <citation type="journal article" date="2022" name="bioRxiv">
        <title>Genomics of Preaxostyla Flagellates Illuminates Evolutionary Transitions and the Path Towards Mitochondrial Loss.</title>
        <authorList>
            <person name="Novak L.V.F."/>
            <person name="Treitli S.C."/>
            <person name="Pyrih J."/>
            <person name="Halakuc P."/>
            <person name="Pipaliya S.V."/>
            <person name="Vacek V."/>
            <person name="Brzon O."/>
            <person name="Soukal P."/>
            <person name="Eme L."/>
            <person name="Dacks J.B."/>
            <person name="Karnkowska A."/>
            <person name="Elias M."/>
            <person name="Hampl V."/>
        </authorList>
    </citation>
    <scope>NUCLEOTIDE SEQUENCE [LARGE SCALE GENOMIC DNA]</scope>
    <source>
        <strain evidence="2">NAU3</strain>
        <tissue evidence="2">Gut</tissue>
    </source>
</reference>
<dbReference type="Proteomes" id="UP001281761">
    <property type="component" value="Unassembled WGS sequence"/>
</dbReference>
<name>A0ABQ9WU74_9EUKA</name>